<dbReference type="InterPro" id="IPR029021">
    <property type="entry name" value="Prot-tyrosine_phosphatase-like"/>
</dbReference>
<dbReference type="GO" id="GO:0060048">
    <property type="term" value="P:cardiac muscle contraction"/>
    <property type="evidence" value="ECO:0007669"/>
    <property type="project" value="TreeGrafter"/>
</dbReference>
<evidence type="ECO:0000313" key="8">
    <source>
        <dbReference type="EMBL" id="KAF0040452.1"/>
    </source>
</evidence>
<dbReference type="SUPFAM" id="SSF52799">
    <property type="entry name" value="(Phosphotyrosine protein) phosphatases II"/>
    <property type="match status" value="1"/>
</dbReference>
<gene>
    <name evidence="8" type="ORF">F2P81_006350</name>
</gene>
<feature type="compositionally biased region" description="Low complexity" evidence="6">
    <location>
        <begin position="167"/>
        <end position="190"/>
    </location>
</feature>
<dbReference type="PANTHER" id="PTHR13738">
    <property type="entry name" value="TROPONIN I"/>
    <property type="match status" value="1"/>
</dbReference>
<organism evidence="8 9">
    <name type="scientific">Scophthalmus maximus</name>
    <name type="common">Turbot</name>
    <name type="synonym">Psetta maxima</name>
    <dbReference type="NCBI Taxonomy" id="52904"/>
    <lineage>
        <taxon>Eukaryota</taxon>
        <taxon>Metazoa</taxon>
        <taxon>Chordata</taxon>
        <taxon>Craniata</taxon>
        <taxon>Vertebrata</taxon>
        <taxon>Euteleostomi</taxon>
        <taxon>Actinopterygii</taxon>
        <taxon>Neopterygii</taxon>
        <taxon>Teleostei</taxon>
        <taxon>Neoteleostei</taxon>
        <taxon>Acanthomorphata</taxon>
        <taxon>Carangaria</taxon>
        <taxon>Pleuronectiformes</taxon>
        <taxon>Pleuronectoidei</taxon>
        <taxon>Scophthalmidae</taxon>
        <taxon>Scophthalmus</taxon>
    </lineage>
</organism>
<dbReference type="InterPro" id="IPR000340">
    <property type="entry name" value="Dual-sp_phosphatase_cat-dom"/>
</dbReference>
<keyword evidence="5" id="KW-0175">Coiled coil</keyword>
<accession>A0A6A4TDV8</accession>
<dbReference type="SMART" id="SM00195">
    <property type="entry name" value="DSPc"/>
    <property type="match status" value="1"/>
</dbReference>
<keyword evidence="4" id="KW-0009">Actin-binding</keyword>
<dbReference type="Gene3D" id="1.20.5.350">
    <property type="match status" value="3"/>
</dbReference>
<dbReference type="GO" id="GO:0005861">
    <property type="term" value="C:troponin complex"/>
    <property type="evidence" value="ECO:0007669"/>
    <property type="project" value="InterPro"/>
</dbReference>
<dbReference type="AlphaFoldDB" id="A0A6A4TDV8"/>
<dbReference type="Pfam" id="PF00782">
    <property type="entry name" value="DSPc"/>
    <property type="match status" value="1"/>
</dbReference>
<dbReference type="InterPro" id="IPR038077">
    <property type="entry name" value="Troponin_sf"/>
</dbReference>
<reference evidence="8 9" key="1">
    <citation type="submission" date="2019-06" db="EMBL/GenBank/DDBJ databases">
        <title>Draft genomes of female and male turbot (Scophthalmus maximus).</title>
        <authorList>
            <person name="Xu H."/>
            <person name="Xu X.-W."/>
            <person name="Shao C."/>
            <person name="Chen S."/>
        </authorList>
    </citation>
    <scope>NUCLEOTIDE SEQUENCE [LARGE SCALE GENOMIC DNA]</scope>
    <source>
        <strain evidence="8">Ysfricsl-2016a</strain>
        <tissue evidence="8">Blood</tissue>
    </source>
</reference>
<evidence type="ECO:0000256" key="1">
    <source>
        <dbReference type="ARBA" id="ARBA00001988"/>
    </source>
</evidence>
<evidence type="ECO:0000313" key="9">
    <source>
        <dbReference type="Proteomes" id="UP000438429"/>
    </source>
</evidence>
<feature type="region of interest" description="Disordered" evidence="6">
    <location>
        <begin position="167"/>
        <end position="226"/>
    </location>
</feature>
<dbReference type="EMBL" id="VEVO01000006">
    <property type="protein sequence ID" value="KAF0040452.1"/>
    <property type="molecule type" value="Genomic_DNA"/>
</dbReference>
<evidence type="ECO:0000256" key="5">
    <source>
        <dbReference type="SAM" id="Coils"/>
    </source>
</evidence>
<dbReference type="GO" id="GO:0003009">
    <property type="term" value="P:skeletal muscle contraction"/>
    <property type="evidence" value="ECO:0007669"/>
    <property type="project" value="TreeGrafter"/>
</dbReference>
<comment type="function">
    <text evidence="1">Troponin I is the inhibitory subunit of troponin, the thin filament regulatory complex which confers calcium-sensitivity to striated muscle actomyosin ATPase activity.</text>
</comment>
<comment type="caution">
    <text evidence="8">The sequence shown here is derived from an EMBL/GenBank/DDBJ whole genome shotgun (WGS) entry which is preliminary data.</text>
</comment>
<feature type="domain" description="Tyrosine specific protein phosphatases" evidence="7">
    <location>
        <begin position="312"/>
        <end position="381"/>
    </location>
</feature>
<dbReference type="PANTHER" id="PTHR13738:SF13">
    <property type="entry name" value="TROPONIN"/>
    <property type="match status" value="1"/>
</dbReference>
<dbReference type="InterPro" id="IPR020422">
    <property type="entry name" value="TYR_PHOSPHATASE_DUAL_dom"/>
</dbReference>
<dbReference type="InterPro" id="IPR001978">
    <property type="entry name" value="Troponin"/>
</dbReference>
<evidence type="ECO:0000256" key="3">
    <source>
        <dbReference type="ARBA" id="ARBA00023179"/>
    </source>
</evidence>
<keyword evidence="3" id="KW-0514">Muscle protein</keyword>
<dbReference type="SUPFAM" id="SSF90250">
    <property type="entry name" value="Troponin coil-coiled subunits"/>
    <property type="match status" value="3"/>
</dbReference>
<comment type="similarity">
    <text evidence="2">Belongs to the troponin I family.</text>
</comment>
<dbReference type="InterPro" id="IPR000387">
    <property type="entry name" value="Tyr_Pase_dom"/>
</dbReference>
<feature type="compositionally biased region" description="Low complexity" evidence="6">
    <location>
        <begin position="200"/>
        <end position="212"/>
    </location>
</feature>
<evidence type="ECO:0000259" key="7">
    <source>
        <dbReference type="PROSITE" id="PS50056"/>
    </source>
</evidence>
<dbReference type="PROSITE" id="PS50056">
    <property type="entry name" value="TYR_PHOSPHATASE_2"/>
    <property type="match status" value="1"/>
</dbReference>
<evidence type="ECO:0000256" key="4">
    <source>
        <dbReference type="ARBA" id="ARBA00023203"/>
    </source>
</evidence>
<dbReference type="CDD" id="cd14498">
    <property type="entry name" value="DSP"/>
    <property type="match status" value="1"/>
</dbReference>
<name>A0A6A4TDV8_SCOMX</name>
<dbReference type="InterPro" id="IPR050875">
    <property type="entry name" value="Troponin_I"/>
</dbReference>
<dbReference type="Gene3D" id="6.10.250.180">
    <property type="match status" value="2"/>
</dbReference>
<proteinExistence type="inferred from homology"/>
<dbReference type="Proteomes" id="UP000438429">
    <property type="component" value="Unassembled WGS sequence"/>
</dbReference>
<protein>
    <recommendedName>
        <fullName evidence="7">Tyrosine specific protein phosphatases domain-containing protein</fullName>
    </recommendedName>
</protein>
<sequence>MEAGEEWNKDLSAHKLLDKKVHRKQNGRIGIARTLHSLLKTQNTLQIQSITRSECAGSCPNLMMSRSEHADARPVPVALTPQLPPRAHRPLCMSVSSDSSGRFRALETQEWKNNLKAQMEQAHSGGAASSTGSLERASLFCASSSTTASSSSLSSPVEILNKSKSSSRFSLFSPPWNSSSESDSNPPSRSGSKKLRNYSRRAATGPAGARGPDTPEPKPSGPEHFQYSEPVISKVTDYIFVGNLNAAYNGRTLCRNNIDSIIDMSSVPGEPGPSLSLIPCTCSRGTRHSWSRLKVDIGDVPDALGDGPALKQRCFEDINECIDASTEKRKRVLVHCRDGFSLAPTCIIQYLMVKQNMRLIAAYELLRAKYPVNIRECHQNVLELCREIHHKIDVIDEERYDLEMKVNKANKEIDDLKIKVQDLMGKFKKPVLRKVRMSADAMLKALLGSKHTVNMDLRANLKQVKKEVKEEIHQDPAANMATEKRLSARRKHTLKSCMLVVANNLLDAEATVKADEREKFLAEKCPSVELPYSKDELMELCKQLHEQIDISEEERYCIEFKLNMVLNEVRDLNIKIVDLRGKFKRPRLKKVRMSADAMLKALLGSKHTVNMDLRANLKQVKKEVKEECQQLFNSMESQTGCGLKPALIGIYLKIWPCVPQQPLVEIQRFINKMSGFGQIPPKNKAEIKNHGKIRESCLQRVILWKHLTKTSLICSMMQSSNVLFQAGGELLSLSHSHVTLAMNENCPQDLKSLILQIAATWIEQEKKDIVEAKKAYMAENCTKPSQSGDQATLMETCKKLHALIDKVDEERYDLAAKVDKADKEINDLKIKVVDLAGVKKPALKRVRMSADAMLKALLGSKHTVNMDLRANLKQVKKEVKEEPAEAAGDWRKNIEDKADRKKMFETS</sequence>
<dbReference type="GO" id="GO:0003779">
    <property type="term" value="F:actin binding"/>
    <property type="evidence" value="ECO:0007669"/>
    <property type="project" value="UniProtKB-KW"/>
</dbReference>
<evidence type="ECO:0000256" key="6">
    <source>
        <dbReference type="SAM" id="MobiDB-lite"/>
    </source>
</evidence>
<dbReference type="Pfam" id="PF00992">
    <property type="entry name" value="Troponin"/>
    <property type="match status" value="3"/>
</dbReference>
<feature type="coiled-coil region" evidence="5">
    <location>
        <begin position="399"/>
        <end position="426"/>
    </location>
</feature>
<evidence type="ECO:0000256" key="2">
    <source>
        <dbReference type="ARBA" id="ARBA00009930"/>
    </source>
</evidence>